<evidence type="ECO:0000259" key="5">
    <source>
        <dbReference type="PROSITE" id="PS51063"/>
    </source>
</evidence>
<dbReference type="PROSITE" id="PS50042">
    <property type="entry name" value="CNMP_BINDING_3"/>
    <property type="match status" value="1"/>
</dbReference>
<dbReference type="Pfam" id="PF00027">
    <property type="entry name" value="cNMP_binding"/>
    <property type="match status" value="1"/>
</dbReference>
<evidence type="ECO:0000256" key="2">
    <source>
        <dbReference type="ARBA" id="ARBA00023125"/>
    </source>
</evidence>
<feature type="domain" description="Cyclic nucleotide-binding" evidence="4">
    <location>
        <begin position="18"/>
        <end position="103"/>
    </location>
</feature>
<proteinExistence type="predicted"/>
<evidence type="ECO:0000259" key="4">
    <source>
        <dbReference type="PROSITE" id="PS50042"/>
    </source>
</evidence>
<dbReference type="InterPro" id="IPR012318">
    <property type="entry name" value="HTH_CRP"/>
</dbReference>
<dbReference type="SMART" id="SM00100">
    <property type="entry name" value="cNMP"/>
    <property type="match status" value="1"/>
</dbReference>
<accession>A0ABV7B5X1</accession>
<dbReference type="Pfam" id="PF13545">
    <property type="entry name" value="HTH_Crp_2"/>
    <property type="match status" value="1"/>
</dbReference>
<keyword evidence="3" id="KW-0804">Transcription</keyword>
<evidence type="ECO:0000313" key="7">
    <source>
        <dbReference type="Proteomes" id="UP001595386"/>
    </source>
</evidence>
<sequence length="255" mass="27901">MTVRFTRETLNTLRQVPLFTGLADDTLALLGRGAQERGCPRGTRLFAQGEPADRFYVVLDGWVKLYRDSPDGSECMVGLFSEGESFAEAAMFDRLGFPVNAAVAEDARLLVFPAEHFLETLREHHGLTLNLLANLTGMLRGMVVQLDQLTNQSTHQRLAAFLISLCPDDAASATVCLPCDKMLIAARLGMKPESFSRAMARLRAFGVRCERNCVHLDDLPALCAFTRGVESRPLPACHGLNGTRAAGIVSSRTMT</sequence>
<comment type="caution">
    <text evidence="6">The sequence shown here is derived from an EMBL/GenBank/DDBJ whole genome shotgun (WGS) entry which is preliminary data.</text>
</comment>
<dbReference type="SUPFAM" id="SSF46785">
    <property type="entry name" value="Winged helix' DNA-binding domain"/>
    <property type="match status" value="1"/>
</dbReference>
<dbReference type="EMBL" id="JBHRSQ010000009">
    <property type="protein sequence ID" value="MFC2991839.1"/>
    <property type="molecule type" value="Genomic_DNA"/>
</dbReference>
<dbReference type="PANTHER" id="PTHR24567">
    <property type="entry name" value="CRP FAMILY TRANSCRIPTIONAL REGULATORY PROTEIN"/>
    <property type="match status" value="1"/>
</dbReference>
<dbReference type="Gene3D" id="2.60.120.10">
    <property type="entry name" value="Jelly Rolls"/>
    <property type="match status" value="1"/>
</dbReference>
<evidence type="ECO:0000313" key="6">
    <source>
        <dbReference type="EMBL" id="MFC2991839.1"/>
    </source>
</evidence>
<reference evidence="7" key="1">
    <citation type="journal article" date="2019" name="Int. J. Syst. Evol. Microbiol.">
        <title>The Global Catalogue of Microorganisms (GCM) 10K type strain sequencing project: providing services to taxonomists for standard genome sequencing and annotation.</title>
        <authorList>
            <consortium name="The Broad Institute Genomics Platform"/>
            <consortium name="The Broad Institute Genome Sequencing Center for Infectious Disease"/>
            <person name="Wu L."/>
            <person name="Ma J."/>
        </authorList>
    </citation>
    <scope>NUCLEOTIDE SEQUENCE [LARGE SCALE GENOMIC DNA]</scope>
    <source>
        <strain evidence="7">KCTC 52660</strain>
    </source>
</reference>
<dbReference type="Gene3D" id="1.10.10.10">
    <property type="entry name" value="Winged helix-like DNA-binding domain superfamily/Winged helix DNA-binding domain"/>
    <property type="match status" value="1"/>
</dbReference>
<dbReference type="PANTHER" id="PTHR24567:SF74">
    <property type="entry name" value="HTH-TYPE TRANSCRIPTIONAL REGULATOR ARCR"/>
    <property type="match status" value="1"/>
</dbReference>
<dbReference type="InterPro" id="IPR014710">
    <property type="entry name" value="RmlC-like_jellyroll"/>
</dbReference>
<name>A0ABV7B5X1_9GAMM</name>
<protein>
    <submittedName>
        <fullName evidence="6">Crp/Fnr family transcriptional regulator</fullName>
    </submittedName>
</protein>
<evidence type="ECO:0000256" key="1">
    <source>
        <dbReference type="ARBA" id="ARBA00023015"/>
    </source>
</evidence>
<keyword evidence="2" id="KW-0238">DNA-binding</keyword>
<dbReference type="RefSeq" id="WP_379756915.1">
    <property type="nucleotide sequence ID" value="NZ_JBHRSQ010000009.1"/>
</dbReference>
<keyword evidence="7" id="KW-1185">Reference proteome</keyword>
<organism evidence="6 7">
    <name type="scientific">Halomonas tibetensis</name>
    <dbReference type="NCBI Taxonomy" id="2259590"/>
    <lineage>
        <taxon>Bacteria</taxon>
        <taxon>Pseudomonadati</taxon>
        <taxon>Pseudomonadota</taxon>
        <taxon>Gammaproteobacteria</taxon>
        <taxon>Oceanospirillales</taxon>
        <taxon>Halomonadaceae</taxon>
        <taxon>Halomonas</taxon>
    </lineage>
</organism>
<dbReference type="InterPro" id="IPR018490">
    <property type="entry name" value="cNMP-bd_dom_sf"/>
</dbReference>
<feature type="domain" description="HTH crp-type" evidence="5">
    <location>
        <begin position="152"/>
        <end position="220"/>
    </location>
</feature>
<gene>
    <name evidence="6" type="ORF">ACFODV_07310</name>
</gene>
<dbReference type="InterPro" id="IPR000595">
    <property type="entry name" value="cNMP-bd_dom"/>
</dbReference>
<dbReference type="SUPFAM" id="SSF51206">
    <property type="entry name" value="cAMP-binding domain-like"/>
    <property type="match status" value="1"/>
</dbReference>
<dbReference type="InterPro" id="IPR050397">
    <property type="entry name" value="Env_Response_Regulators"/>
</dbReference>
<evidence type="ECO:0000256" key="3">
    <source>
        <dbReference type="ARBA" id="ARBA00023163"/>
    </source>
</evidence>
<dbReference type="InterPro" id="IPR036390">
    <property type="entry name" value="WH_DNA-bd_sf"/>
</dbReference>
<dbReference type="InterPro" id="IPR036388">
    <property type="entry name" value="WH-like_DNA-bd_sf"/>
</dbReference>
<keyword evidence="1" id="KW-0805">Transcription regulation</keyword>
<dbReference type="CDD" id="cd00038">
    <property type="entry name" value="CAP_ED"/>
    <property type="match status" value="1"/>
</dbReference>
<dbReference type="Proteomes" id="UP001595386">
    <property type="component" value="Unassembled WGS sequence"/>
</dbReference>
<dbReference type="PROSITE" id="PS51063">
    <property type="entry name" value="HTH_CRP_2"/>
    <property type="match status" value="1"/>
</dbReference>